<evidence type="ECO:0000313" key="3">
    <source>
        <dbReference type="Proteomes" id="UP001232148"/>
    </source>
</evidence>
<evidence type="ECO:0000313" key="2">
    <source>
        <dbReference type="EMBL" id="KAK2022653.1"/>
    </source>
</evidence>
<keyword evidence="3" id="KW-1185">Reference proteome</keyword>
<name>A0AAD9H5E3_9PEZI</name>
<comment type="caution">
    <text evidence="2">The sequence shown here is derived from an EMBL/GenBank/DDBJ whole genome shotgun (WGS) entry which is preliminary data.</text>
</comment>
<proteinExistence type="predicted"/>
<dbReference type="AlphaFoldDB" id="A0AAD9H5E3"/>
<accession>A0AAD9H5E3</accession>
<gene>
    <name evidence="2" type="ORF">LX32DRAFT_698499</name>
</gene>
<feature type="region of interest" description="Disordered" evidence="1">
    <location>
        <begin position="21"/>
        <end position="68"/>
    </location>
</feature>
<sequence>MATGFIHDGFLARLLDTQNHQERILDRPGHPPLPGIPQERRTKKDGGSRADPPPPSSMRPGVEGTELV</sequence>
<feature type="compositionally biased region" description="Basic and acidic residues" evidence="1">
    <location>
        <begin position="38"/>
        <end position="48"/>
    </location>
</feature>
<protein>
    <submittedName>
        <fullName evidence="2">Uncharacterized protein</fullName>
    </submittedName>
</protein>
<reference evidence="2" key="1">
    <citation type="submission" date="2021-06" db="EMBL/GenBank/DDBJ databases">
        <title>Comparative genomics, transcriptomics and evolutionary studies reveal genomic signatures of adaptation to plant cell wall in hemibiotrophic fungi.</title>
        <authorList>
            <consortium name="DOE Joint Genome Institute"/>
            <person name="Baroncelli R."/>
            <person name="Diaz J.F."/>
            <person name="Benocci T."/>
            <person name="Peng M."/>
            <person name="Battaglia E."/>
            <person name="Haridas S."/>
            <person name="Andreopoulos W."/>
            <person name="Labutti K."/>
            <person name="Pangilinan J."/>
            <person name="Floch G.L."/>
            <person name="Makela M.R."/>
            <person name="Henrissat B."/>
            <person name="Grigoriev I.V."/>
            <person name="Crouch J.A."/>
            <person name="De Vries R.P."/>
            <person name="Sukno S.A."/>
            <person name="Thon M.R."/>
        </authorList>
    </citation>
    <scope>NUCLEOTIDE SEQUENCE</scope>
    <source>
        <strain evidence="2">MAFF235873</strain>
    </source>
</reference>
<organism evidence="2 3">
    <name type="scientific">Colletotrichum zoysiae</name>
    <dbReference type="NCBI Taxonomy" id="1216348"/>
    <lineage>
        <taxon>Eukaryota</taxon>
        <taxon>Fungi</taxon>
        <taxon>Dikarya</taxon>
        <taxon>Ascomycota</taxon>
        <taxon>Pezizomycotina</taxon>
        <taxon>Sordariomycetes</taxon>
        <taxon>Hypocreomycetidae</taxon>
        <taxon>Glomerellales</taxon>
        <taxon>Glomerellaceae</taxon>
        <taxon>Colletotrichum</taxon>
        <taxon>Colletotrichum graminicola species complex</taxon>
    </lineage>
</organism>
<evidence type="ECO:0000256" key="1">
    <source>
        <dbReference type="SAM" id="MobiDB-lite"/>
    </source>
</evidence>
<dbReference type="Proteomes" id="UP001232148">
    <property type="component" value="Unassembled WGS sequence"/>
</dbReference>
<dbReference type="EMBL" id="MU843032">
    <property type="protein sequence ID" value="KAK2022653.1"/>
    <property type="molecule type" value="Genomic_DNA"/>
</dbReference>